<dbReference type="PROSITE" id="PS51257">
    <property type="entry name" value="PROKAR_LIPOPROTEIN"/>
    <property type="match status" value="1"/>
</dbReference>
<dbReference type="SUPFAM" id="SSF56281">
    <property type="entry name" value="Metallo-hydrolase/oxidoreductase"/>
    <property type="match status" value="1"/>
</dbReference>
<sequence>MARPRRIWLPLLAAVLVLAAGAVLVGCSLSAPRYTGPRSEHFNGKQFINQPPVEQHGFGGVLKWMFNRDKDEWPAQPTPFVGPPPSRQVAAGEVRLTFVGHGTFLLQVDGLNILTDPIWSERCSPFSWVGPKRMRPPGLRFEQLPRIDAVVISHNHYDHLDLPTLQRLAERDKPLILVPLGVKKLLDEEGIANAAELDWWQQRDLGQSVQAVCVPAQHFSGRGLSDRDATLWAGWVLRTKAGKLYYAGDTGYGPFLQEIARREGPIRLAILPIGAYKPQWFMEPIHMSPAQAVQAHRDLGAARSVATHFGTFQMADDGLTEPVSDLRQAQRAQHVPDSAFVVPREGVAWRMP</sequence>
<protein>
    <submittedName>
        <fullName evidence="2">Twin-arginine translocation pathway signal</fullName>
    </submittedName>
</protein>
<dbReference type="Proteomes" id="UP000262802">
    <property type="component" value="Chromosome"/>
</dbReference>
<name>A0A3B7R0Q7_9BACT</name>
<dbReference type="EMBL" id="CP032317">
    <property type="protein sequence ID" value="AYA37352.1"/>
    <property type="molecule type" value="Genomic_DNA"/>
</dbReference>
<proteinExistence type="predicted"/>
<gene>
    <name evidence="2" type="ORF">D3Y59_10000</name>
</gene>
<dbReference type="InterPro" id="IPR001279">
    <property type="entry name" value="Metallo-B-lactamas"/>
</dbReference>
<dbReference type="PANTHER" id="PTHR15032:SF4">
    <property type="entry name" value="N-ACYL-PHOSPHATIDYLETHANOLAMINE-HYDROLYZING PHOSPHOLIPASE D"/>
    <property type="match status" value="1"/>
</dbReference>
<evidence type="ECO:0000313" key="3">
    <source>
        <dbReference type="Proteomes" id="UP000262802"/>
    </source>
</evidence>
<keyword evidence="3" id="KW-1185">Reference proteome</keyword>
<reference evidence="2 3" key="1">
    <citation type="submission" date="2018-09" db="EMBL/GenBank/DDBJ databases">
        <title>Hymenobacter medium sp. nov., isolated from R2A medium.</title>
        <authorList>
            <person name="Yingchao G."/>
        </authorList>
    </citation>
    <scope>NUCLEOTIDE SEQUENCE [LARGE SCALE GENOMIC DNA]</scope>
    <source>
        <strain evidence="3">sh-6</strain>
    </source>
</reference>
<accession>A0A3B7R0Q7</accession>
<organism evidence="2 3">
    <name type="scientific">Hymenobacter oligotrophus</name>
    <dbReference type="NCBI Taxonomy" id="2319843"/>
    <lineage>
        <taxon>Bacteria</taxon>
        <taxon>Pseudomonadati</taxon>
        <taxon>Bacteroidota</taxon>
        <taxon>Cytophagia</taxon>
        <taxon>Cytophagales</taxon>
        <taxon>Hymenobacteraceae</taxon>
        <taxon>Hymenobacter</taxon>
    </lineage>
</organism>
<feature type="domain" description="Metallo-beta-lactamase" evidence="1">
    <location>
        <begin position="112"/>
        <end position="309"/>
    </location>
</feature>
<evidence type="ECO:0000313" key="2">
    <source>
        <dbReference type="EMBL" id="AYA37352.1"/>
    </source>
</evidence>
<dbReference type="InterPro" id="IPR036866">
    <property type="entry name" value="RibonucZ/Hydroxyglut_hydro"/>
</dbReference>
<dbReference type="OrthoDB" id="9805728at2"/>
<dbReference type="AlphaFoldDB" id="A0A3B7R0Q7"/>
<dbReference type="RefSeq" id="WP_119444922.1">
    <property type="nucleotide sequence ID" value="NZ_CP032317.1"/>
</dbReference>
<dbReference type="GO" id="GO:0005737">
    <property type="term" value="C:cytoplasm"/>
    <property type="evidence" value="ECO:0007669"/>
    <property type="project" value="TreeGrafter"/>
</dbReference>
<dbReference type="KEGG" id="hyh:D3Y59_10000"/>
<dbReference type="PANTHER" id="PTHR15032">
    <property type="entry name" value="N-ACYL-PHOSPHATIDYLETHANOLAMINE-HYDROLYZING PHOSPHOLIPASE D"/>
    <property type="match status" value="1"/>
</dbReference>
<dbReference type="Gene3D" id="3.60.15.10">
    <property type="entry name" value="Ribonuclease Z/Hydroxyacylglutathione hydrolase-like"/>
    <property type="match status" value="1"/>
</dbReference>
<evidence type="ECO:0000259" key="1">
    <source>
        <dbReference type="Pfam" id="PF12706"/>
    </source>
</evidence>
<dbReference type="Pfam" id="PF12706">
    <property type="entry name" value="Lactamase_B_2"/>
    <property type="match status" value="1"/>
</dbReference>